<dbReference type="RefSeq" id="WP_089898172.1">
    <property type="nucleotide sequence ID" value="NZ_FOJG01000002.1"/>
</dbReference>
<dbReference type="Pfam" id="PF13460">
    <property type="entry name" value="NAD_binding_10"/>
    <property type="match status" value="1"/>
</dbReference>
<gene>
    <name evidence="2" type="ORF">SAMN04488122_4463</name>
</gene>
<protein>
    <submittedName>
        <fullName evidence="2">Uncharacterized conserved protein YbjT, contains NAD(P)-binding and DUF2867 domains</fullName>
    </submittedName>
</protein>
<dbReference type="AlphaFoldDB" id="A0A1I0S7V8"/>
<evidence type="ECO:0000313" key="3">
    <source>
        <dbReference type="Proteomes" id="UP000199310"/>
    </source>
</evidence>
<dbReference type="PANTHER" id="PTHR43162">
    <property type="match status" value="1"/>
</dbReference>
<feature type="domain" description="NAD(P)-binding" evidence="1">
    <location>
        <begin position="7"/>
        <end position="115"/>
    </location>
</feature>
<proteinExistence type="predicted"/>
<dbReference type="InterPro" id="IPR016040">
    <property type="entry name" value="NAD(P)-bd_dom"/>
</dbReference>
<dbReference type="SUPFAM" id="SSF51735">
    <property type="entry name" value="NAD(P)-binding Rossmann-fold domains"/>
    <property type="match status" value="1"/>
</dbReference>
<name>A0A1I0S7V8_9BACT</name>
<dbReference type="Gene3D" id="3.90.25.10">
    <property type="entry name" value="UDP-galactose 4-epimerase, domain 1"/>
    <property type="match status" value="1"/>
</dbReference>
<reference evidence="3" key="1">
    <citation type="submission" date="2016-10" db="EMBL/GenBank/DDBJ databases">
        <authorList>
            <person name="Varghese N."/>
            <person name="Submissions S."/>
        </authorList>
    </citation>
    <scope>NUCLEOTIDE SEQUENCE [LARGE SCALE GENOMIC DNA]</scope>
    <source>
        <strain evidence="3">DSM 3695</strain>
    </source>
</reference>
<dbReference type="Gene3D" id="3.40.50.720">
    <property type="entry name" value="NAD(P)-binding Rossmann-like Domain"/>
    <property type="match status" value="1"/>
</dbReference>
<dbReference type="InterPro" id="IPR036291">
    <property type="entry name" value="NAD(P)-bd_dom_sf"/>
</dbReference>
<dbReference type="STRING" id="29529.SAMN04488122_4463"/>
<dbReference type="Proteomes" id="UP000199310">
    <property type="component" value="Unassembled WGS sequence"/>
</dbReference>
<keyword evidence="3" id="KW-1185">Reference proteome</keyword>
<evidence type="ECO:0000313" key="2">
    <source>
        <dbReference type="EMBL" id="SEW51722.1"/>
    </source>
</evidence>
<evidence type="ECO:0000259" key="1">
    <source>
        <dbReference type="Pfam" id="PF13460"/>
    </source>
</evidence>
<dbReference type="PANTHER" id="PTHR43162:SF1">
    <property type="entry name" value="PRESTALK A DIFFERENTIATION PROTEIN A"/>
    <property type="match status" value="1"/>
</dbReference>
<dbReference type="InterPro" id="IPR051604">
    <property type="entry name" value="Ergot_Alk_Oxidoreductase"/>
</dbReference>
<organism evidence="2 3">
    <name type="scientific">Chitinophaga arvensicola</name>
    <dbReference type="NCBI Taxonomy" id="29529"/>
    <lineage>
        <taxon>Bacteria</taxon>
        <taxon>Pseudomonadati</taxon>
        <taxon>Bacteroidota</taxon>
        <taxon>Chitinophagia</taxon>
        <taxon>Chitinophagales</taxon>
        <taxon>Chitinophagaceae</taxon>
        <taxon>Chitinophaga</taxon>
    </lineage>
</organism>
<dbReference type="EMBL" id="FOJG01000002">
    <property type="protein sequence ID" value="SEW51722.1"/>
    <property type="molecule type" value="Genomic_DNA"/>
</dbReference>
<accession>A0A1I0S7V8</accession>
<sequence>MKITLTGSLGNISRPLAQQLIAHGHTVTVISRSAEKAAAIEALHAIPAIGDVEDPAFLLRAFAQADAVYLMIPPNFQAADIKQYMKNVGDGYVQAIKQAGVKRVVNLSSIGAHLPDGPGPAGANHYVESRLNELTDTHVLHLRPGMFYTNFFGSIPMIRHQHIIGNNFDAQVPMVLSHPADIATTAANTLEDAAFTGKHIRYIASDEKTGGEIATILGKAIDQQELAWVGFSDEELLQGMMQGGFTEEMARVYVIEIGIALREGTLFDNYRKHAAAAGGQISFRTFADEFAAVYKHSFA</sequence>
<dbReference type="OrthoDB" id="2149806at2"/>